<dbReference type="EMBL" id="JACHJW010000001">
    <property type="protein sequence ID" value="MBB4960754.1"/>
    <property type="molecule type" value="Genomic_DNA"/>
</dbReference>
<evidence type="ECO:0000256" key="1">
    <source>
        <dbReference type="SAM" id="MobiDB-lite"/>
    </source>
</evidence>
<dbReference type="Proteomes" id="UP000578819">
    <property type="component" value="Unassembled WGS sequence"/>
</dbReference>
<comment type="caution">
    <text evidence="2">The sequence shown here is derived from an EMBL/GenBank/DDBJ whole genome shotgun (WGS) entry which is preliminary data.</text>
</comment>
<name>A0A7W7WRB8_9ACTN</name>
<gene>
    <name evidence="2" type="ORF">FHR38_004487</name>
</gene>
<evidence type="ECO:0008006" key="4">
    <source>
        <dbReference type="Google" id="ProtNLM"/>
    </source>
</evidence>
<feature type="region of interest" description="Disordered" evidence="1">
    <location>
        <begin position="1"/>
        <end position="21"/>
    </location>
</feature>
<evidence type="ECO:0000313" key="2">
    <source>
        <dbReference type="EMBL" id="MBB4960754.1"/>
    </source>
</evidence>
<evidence type="ECO:0000313" key="3">
    <source>
        <dbReference type="Proteomes" id="UP000578819"/>
    </source>
</evidence>
<sequence>MAASITAVRQLTPPPSHKPAPDDLALAGTLLVEAALSAATCRDATAARDLADHAARLAGTHDTHPDRDSGDIAFGSTVVDLARALIAASFGDNHQAITIHQYATSSDAWGRLPAEHRAAHLIDITRAYLDLGNPRTAGQALVTADRIAPAETRIRPTARTALTAVLRTGTTTADVTRLATTIGLTRP</sequence>
<keyword evidence="3" id="KW-1185">Reference proteome</keyword>
<accession>A0A7W7WRB8</accession>
<proteinExistence type="predicted"/>
<reference evidence="2 3" key="1">
    <citation type="submission" date="2020-08" db="EMBL/GenBank/DDBJ databases">
        <title>Sequencing the genomes of 1000 actinobacteria strains.</title>
        <authorList>
            <person name="Klenk H.-P."/>
        </authorList>
    </citation>
    <scope>NUCLEOTIDE SEQUENCE [LARGE SCALE GENOMIC DNA]</scope>
    <source>
        <strain evidence="2 3">DSM 45886</strain>
    </source>
</reference>
<protein>
    <recommendedName>
        <fullName evidence="4">XRE family transcriptional regulator</fullName>
    </recommendedName>
</protein>
<dbReference type="AlphaFoldDB" id="A0A7W7WRB8"/>
<dbReference type="RefSeq" id="WP_246446686.1">
    <property type="nucleotide sequence ID" value="NZ_JACHJW010000001.1"/>
</dbReference>
<organism evidence="2 3">
    <name type="scientific">Micromonospora polyrhachis</name>
    <dbReference type="NCBI Taxonomy" id="1282883"/>
    <lineage>
        <taxon>Bacteria</taxon>
        <taxon>Bacillati</taxon>
        <taxon>Actinomycetota</taxon>
        <taxon>Actinomycetes</taxon>
        <taxon>Micromonosporales</taxon>
        <taxon>Micromonosporaceae</taxon>
        <taxon>Micromonospora</taxon>
    </lineage>
</organism>